<protein>
    <recommendedName>
        <fullName evidence="2">DUF2382 domain-containing protein</fullName>
    </recommendedName>
</protein>
<gene>
    <name evidence="3" type="ORF">CRT60_03630</name>
</gene>
<feature type="region of interest" description="Disordered" evidence="1">
    <location>
        <begin position="106"/>
        <end position="132"/>
    </location>
</feature>
<feature type="compositionally biased region" description="Basic and acidic residues" evidence="1">
    <location>
        <begin position="106"/>
        <end position="119"/>
    </location>
</feature>
<comment type="caution">
    <text evidence="3">The sequence shown here is derived from an EMBL/GenBank/DDBJ whole genome shotgun (WGS) entry which is preliminary data.</text>
</comment>
<evidence type="ECO:0000259" key="2">
    <source>
        <dbReference type="Pfam" id="PF09557"/>
    </source>
</evidence>
<evidence type="ECO:0000313" key="4">
    <source>
        <dbReference type="Proteomes" id="UP000225379"/>
    </source>
</evidence>
<dbReference type="AlphaFoldDB" id="A0A2B8BMB1"/>
<dbReference type="OrthoDB" id="7305325at2"/>
<keyword evidence="4" id="KW-1185">Reference proteome</keyword>
<accession>A0A2B8BMB1</accession>
<proteinExistence type="predicted"/>
<sequence>MTSSENETQTLLAVEEQVGVAKRRQVTGTVRARTLSHEREQPVEADLSVETLEVERVPIGRFVDGPIPDRQDGDTTVISVIEEVAVVEVRLKLVEEVRITRRTESRRMTDHVTLRRQDVAIDQDPAPDDPEA</sequence>
<dbReference type="InterPro" id="IPR019060">
    <property type="entry name" value="DUF2382"/>
</dbReference>
<evidence type="ECO:0000313" key="3">
    <source>
        <dbReference type="EMBL" id="PGH59081.1"/>
    </source>
</evidence>
<name>A0A2B8BMB1_9PROT</name>
<organism evidence="3 4">
    <name type="scientific">Azospirillum palustre</name>
    <dbReference type="NCBI Taxonomy" id="2044885"/>
    <lineage>
        <taxon>Bacteria</taxon>
        <taxon>Pseudomonadati</taxon>
        <taxon>Pseudomonadota</taxon>
        <taxon>Alphaproteobacteria</taxon>
        <taxon>Rhodospirillales</taxon>
        <taxon>Azospirillaceae</taxon>
        <taxon>Azospirillum</taxon>
    </lineage>
</organism>
<evidence type="ECO:0000256" key="1">
    <source>
        <dbReference type="SAM" id="MobiDB-lite"/>
    </source>
</evidence>
<dbReference type="RefSeq" id="WP_098735073.1">
    <property type="nucleotide sequence ID" value="NZ_PDKW01000037.1"/>
</dbReference>
<dbReference type="EMBL" id="PDKW01000037">
    <property type="protein sequence ID" value="PGH59081.1"/>
    <property type="molecule type" value="Genomic_DNA"/>
</dbReference>
<feature type="domain" description="DUF2382" evidence="2">
    <location>
        <begin position="14"/>
        <end position="121"/>
    </location>
</feature>
<dbReference type="Pfam" id="PF09557">
    <property type="entry name" value="DUF2382"/>
    <property type="match status" value="1"/>
</dbReference>
<dbReference type="Proteomes" id="UP000225379">
    <property type="component" value="Unassembled WGS sequence"/>
</dbReference>
<reference evidence="4" key="1">
    <citation type="submission" date="2017-10" db="EMBL/GenBank/DDBJ databases">
        <authorList>
            <person name="Kravchenko I.K."/>
            <person name="Grouzdev D.S."/>
        </authorList>
    </citation>
    <scope>NUCLEOTIDE SEQUENCE [LARGE SCALE GENOMIC DNA]</scope>
    <source>
        <strain evidence="4">B2</strain>
    </source>
</reference>